<organism evidence="1 2">
    <name type="scientific">Naganishia cerealis</name>
    <dbReference type="NCBI Taxonomy" id="610337"/>
    <lineage>
        <taxon>Eukaryota</taxon>
        <taxon>Fungi</taxon>
        <taxon>Dikarya</taxon>
        <taxon>Basidiomycota</taxon>
        <taxon>Agaricomycotina</taxon>
        <taxon>Tremellomycetes</taxon>
        <taxon>Filobasidiales</taxon>
        <taxon>Filobasidiaceae</taxon>
        <taxon>Naganishia</taxon>
    </lineage>
</organism>
<reference evidence="1" key="1">
    <citation type="submission" date="2023-04" db="EMBL/GenBank/DDBJ databases">
        <title>Draft Genome sequencing of Naganishia species isolated from polar environments using Oxford Nanopore Technology.</title>
        <authorList>
            <person name="Leo P."/>
            <person name="Venkateswaran K."/>
        </authorList>
    </citation>
    <scope>NUCLEOTIDE SEQUENCE</scope>
    <source>
        <strain evidence="1">MNA-CCFEE 5261</strain>
    </source>
</reference>
<name>A0ACC2W9Y4_9TREE</name>
<proteinExistence type="predicted"/>
<protein>
    <submittedName>
        <fullName evidence="1">Uncharacterized protein</fullName>
    </submittedName>
</protein>
<dbReference type="EMBL" id="JASBWR010000019">
    <property type="protein sequence ID" value="KAJ9108564.1"/>
    <property type="molecule type" value="Genomic_DNA"/>
</dbReference>
<dbReference type="Proteomes" id="UP001241377">
    <property type="component" value="Unassembled WGS sequence"/>
</dbReference>
<keyword evidence="2" id="KW-1185">Reference proteome</keyword>
<sequence length="502" mass="56878">MSAVNTSMDASVSGESHVPVSLLDTDLYKLTMQNAVFKLFHDAHSEYKFTNRAPEMLFSRRCYEWVQTQVAALSKLRLTPPERQYLDKHCPYFHSEYLDFVENLQLDPKNQVQVIFVPQLNETIAKDGDDDPAPGIGLEGERDAKRRKFSEGENKSLDERGLIEMKIQGPWRDCILYEVPLMSILSEGYFKFDDKDWNEDYEEVESLAKKKTFRLLTESSGNLLFSEFGTRRRRSYRVHEAVIKGLILGDKEWANTDDGKRVVAENGGRKQGGLAGTSNVYFAMKFGLRPVGTIAHEWIMAIGAKEDYALPNTKAMDAWEKVYPPSTTSPLHTMLTDTYTIKIFFDEFTADPERALRWNGLRHDSGDPIKFAQAVKDAWAEIARATGKPVEEVEKGRKVIFSDGLDVDEALRIWRACEDIGIDASFGIGTNFTNDFHRSSDPSASSKPLNIVIKLKRIDGLECVKLTDDKGKYTGERDEVTRVLKKLIGEQAAKEKNVTEGK</sequence>
<evidence type="ECO:0000313" key="1">
    <source>
        <dbReference type="EMBL" id="KAJ9108564.1"/>
    </source>
</evidence>
<gene>
    <name evidence="1" type="ORF">QFC19_002280</name>
</gene>
<comment type="caution">
    <text evidence="1">The sequence shown here is derived from an EMBL/GenBank/DDBJ whole genome shotgun (WGS) entry which is preliminary data.</text>
</comment>
<evidence type="ECO:0000313" key="2">
    <source>
        <dbReference type="Proteomes" id="UP001241377"/>
    </source>
</evidence>
<accession>A0ACC2W9Y4</accession>